<sequence>MKYNFAITGLAVCFTGAFAFPSRMFDTAHSMSEEEKRSLASITAQIEAGIEKRVSTPRSFGFSASDQYVSNSGKHAFVAPGPNDLRGPCPGLNAMANHNYIPHNGVATVSQFVQGTYDVFGMGVDLGAFLSIYGAVFDGDLTSWSIGGPPSSSLLSSVGLLGKPQGISGSHNKYECDVSPARGDLYQYGNDYKLVMSQFEEMYALPLGPNGYDLSVLTPFRATRFQQSIDNNPYFFNAPFSGIAVQPAAYTFVYRYMANKSSEYPEGYLNGDVLKSFYSVTGEPGSFVWTEGHEKIPDNWYKRAIGDEYGLVPYVADIVAAGLQHFEFVSIGGNTGTVNSFTGVDIKNLTGGIYDVTTLTQGNNAICFAFQFAQQAAPDILKGLFQNTSSALILTVSWCERVFLDEICGVVATRFRGIVLRYSSHPMYPKLICDFGVGLTIACEIWKSFQGVVGKVVLEQCGLLDEEWHFSRIRGRGGFYFIYQRPSSLKHPINFTPNYEQELKLPISEPHPRLAHARYKMFFQSIILRPGTLSVLK</sequence>
<organism evidence="9 10">
    <name type="scientific">Sclerotinia sclerotiorum (strain ATCC 18683 / 1980 / Ss-1)</name>
    <name type="common">White mold</name>
    <name type="synonym">Whetzelinia sclerotiorum</name>
    <dbReference type="NCBI Taxonomy" id="665079"/>
    <lineage>
        <taxon>Eukaryota</taxon>
        <taxon>Fungi</taxon>
        <taxon>Dikarya</taxon>
        <taxon>Ascomycota</taxon>
        <taxon>Pezizomycotina</taxon>
        <taxon>Leotiomycetes</taxon>
        <taxon>Helotiales</taxon>
        <taxon>Sclerotiniaceae</taxon>
        <taxon>Sclerotinia</taxon>
    </lineage>
</organism>
<dbReference type="EMBL" id="CH476635">
    <property type="protein sequence ID" value="EDN94205.1"/>
    <property type="molecule type" value="Genomic_DNA"/>
</dbReference>
<comment type="cofactor">
    <cofactor evidence="1">
        <name>heme b</name>
        <dbReference type="ChEBI" id="CHEBI:60344"/>
    </cofactor>
</comment>
<reference evidence="10" key="1">
    <citation type="journal article" date="2011" name="PLoS Genet.">
        <title>Genomic analysis of the necrotrophic fungal pathogens Sclerotinia sclerotiorum and Botrytis cinerea.</title>
        <authorList>
            <person name="Amselem J."/>
            <person name="Cuomo C.A."/>
            <person name="van Kan J.A."/>
            <person name="Viaud M."/>
            <person name="Benito E.P."/>
            <person name="Couloux A."/>
            <person name="Coutinho P.M."/>
            <person name="de Vries R.P."/>
            <person name="Dyer P.S."/>
            <person name="Fillinger S."/>
            <person name="Fournier E."/>
            <person name="Gout L."/>
            <person name="Hahn M."/>
            <person name="Kohn L."/>
            <person name="Lapalu N."/>
            <person name="Plummer K.M."/>
            <person name="Pradier J.M."/>
            <person name="Quevillon E."/>
            <person name="Sharon A."/>
            <person name="Simon A."/>
            <person name="ten Have A."/>
            <person name="Tudzynski B."/>
            <person name="Tudzynski P."/>
            <person name="Wincker P."/>
            <person name="Andrew M."/>
            <person name="Anthouard V."/>
            <person name="Beever R.E."/>
            <person name="Beffa R."/>
            <person name="Benoit I."/>
            <person name="Bouzid O."/>
            <person name="Brault B."/>
            <person name="Chen Z."/>
            <person name="Choquer M."/>
            <person name="Collemare J."/>
            <person name="Cotton P."/>
            <person name="Danchin E.G."/>
            <person name="Da Silva C."/>
            <person name="Gautier A."/>
            <person name="Giraud C."/>
            <person name="Giraud T."/>
            <person name="Gonzalez C."/>
            <person name="Grossetete S."/>
            <person name="Guldener U."/>
            <person name="Henrissat B."/>
            <person name="Howlett B.J."/>
            <person name="Kodira C."/>
            <person name="Kretschmer M."/>
            <person name="Lappartient A."/>
            <person name="Leroch M."/>
            <person name="Levis C."/>
            <person name="Mauceli E."/>
            <person name="Neuveglise C."/>
            <person name="Oeser B."/>
            <person name="Pearson M."/>
            <person name="Poulain J."/>
            <person name="Poussereau N."/>
            <person name="Quesneville H."/>
            <person name="Rascle C."/>
            <person name="Schumacher J."/>
            <person name="Segurens B."/>
            <person name="Sexton A."/>
            <person name="Silva E."/>
            <person name="Sirven C."/>
            <person name="Soanes D.M."/>
            <person name="Talbot N.J."/>
            <person name="Templeton M."/>
            <person name="Yandava C."/>
            <person name="Yarden O."/>
            <person name="Zeng Q."/>
            <person name="Rollins J.A."/>
            <person name="Lebrun M.H."/>
            <person name="Dickman M."/>
        </authorList>
    </citation>
    <scope>NUCLEOTIDE SEQUENCE [LARGE SCALE GENOMIC DNA]</scope>
    <source>
        <strain evidence="10">ATCC 18683 / 1980 / Ss-1</strain>
    </source>
</reference>
<evidence type="ECO:0000313" key="9">
    <source>
        <dbReference type="EMBL" id="EDN94205.1"/>
    </source>
</evidence>
<protein>
    <recommendedName>
        <fullName evidence="8">Heme haloperoxidase family profile domain-containing protein</fullName>
    </recommendedName>
</protein>
<dbReference type="KEGG" id="ssl:SS1G_10078"/>
<keyword evidence="6" id="KW-0408">Iron</keyword>
<dbReference type="GeneID" id="5485089"/>
<dbReference type="Proteomes" id="UP000001312">
    <property type="component" value="Unassembled WGS sequence"/>
</dbReference>
<dbReference type="HOGENOM" id="CLU_029871_3_2_1"/>
<dbReference type="Gene3D" id="1.10.489.10">
    <property type="entry name" value="Chloroperoxidase-like"/>
    <property type="match status" value="1"/>
</dbReference>
<evidence type="ECO:0000256" key="4">
    <source>
        <dbReference type="ARBA" id="ARBA00022723"/>
    </source>
</evidence>
<dbReference type="GO" id="GO:0046872">
    <property type="term" value="F:metal ion binding"/>
    <property type="evidence" value="ECO:0007669"/>
    <property type="project" value="UniProtKB-KW"/>
</dbReference>
<dbReference type="InParanoid" id="A7EXL3"/>
<dbReference type="OMA" id="TIACEIW"/>
<feature type="domain" description="Heme haloperoxidase family profile" evidence="8">
    <location>
        <begin position="73"/>
        <end position="320"/>
    </location>
</feature>
<evidence type="ECO:0000313" key="10">
    <source>
        <dbReference type="Proteomes" id="UP000001312"/>
    </source>
</evidence>
<dbReference type="InterPro" id="IPR036851">
    <property type="entry name" value="Chloroperoxidase-like_sf"/>
</dbReference>
<evidence type="ECO:0000256" key="2">
    <source>
        <dbReference type="ARBA" id="ARBA00022559"/>
    </source>
</evidence>
<dbReference type="GO" id="GO:0004601">
    <property type="term" value="F:peroxidase activity"/>
    <property type="evidence" value="ECO:0007669"/>
    <property type="project" value="UniProtKB-KW"/>
</dbReference>
<evidence type="ECO:0000256" key="7">
    <source>
        <dbReference type="ARBA" id="ARBA00025795"/>
    </source>
</evidence>
<keyword evidence="4" id="KW-0479">Metal-binding</keyword>
<dbReference type="RefSeq" id="XP_001588531.1">
    <property type="nucleotide sequence ID" value="XM_001588481.1"/>
</dbReference>
<evidence type="ECO:0000256" key="1">
    <source>
        <dbReference type="ARBA" id="ARBA00001970"/>
    </source>
</evidence>
<comment type="similarity">
    <text evidence="7">Belongs to the chloroperoxidase family.</text>
</comment>
<dbReference type="AlphaFoldDB" id="A7EXL3"/>
<name>A7EXL3_SCLS1</name>
<keyword evidence="3" id="KW-0349">Heme</keyword>
<dbReference type="PANTHER" id="PTHR33577:SF1">
    <property type="entry name" value="HEME HALOPEROXIDASE FAMILY PROFILE DOMAIN-CONTAINING PROTEIN"/>
    <property type="match status" value="1"/>
</dbReference>
<gene>
    <name evidence="9" type="ORF">SS1G_10078</name>
</gene>
<keyword evidence="5" id="KW-0560">Oxidoreductase</keyword>
<dbReference type="Pfam" id="PF01328">
    <property type="entry name" value="Peroxidase_2"/>
    <property type="match status" value="1"/>
</dbReference>
<evidence type="ECO:0000259" key="8">
    <source>
        <dbReference type="PROSITE" id="PS51405"/>
    </source>
</evidence>
<dbReference type="InterPro" id="IPR000028">
    <property type="entry name" value="Chloroperoxidase"/>
</dbReference>
<evidence type="ECO:0000256" key="6">
    <source>
        <dbReference type="ARBA" id="ARBA00023004"/>
    </source>
</evidence>
<evidence type="ECO:0000256" key="3">
    <source>
        <dbReference type="ARBA" id="ARBA00022617"/>
    </source>
</evidence>
<keyword evidence="10" id="KW-1185">Reference proteome</keyword>
<dbReference type="SUPFAM" id="SSF47571">
    <property type="entry name" value="Cloroperoxidase"/>
    <property type="match status" value="1"/>
</dbReference>
<dbReference type="eggNOG" id="ENOG502S6CG">
    <property type="taxonomic scope" value="Eukaryota"/>
</dbReference>
<evidence type="ECO:0000256" key="5">
    <source>
        <dbReference type="ARBA" id="ARBA00023002"/>
    </source>
</evidence>
<dbReference type="PROSITE" id="PS51405">
    <property type="entry name" value="HEME_HALOPEROXIDASE"/>
    <property type="match status" value="1"/>
</dbReference>
<proteinExistence type="inferred from homology"/>
<accession>A7EXL3</accession>
<dbReference type="PANTHER" id="PTHR33577">
    <property type="entry name" value="STERIGMATOCYSTIN BIOSYNTHESIS PEROXIDASE STCC-RELATED"/>
    <property type="match status" value="1"/>
</dbReference>
<keyword evidence="2" id="KW-0575">Peroxidase</keyword>